<feature type="region of interest" description="Disordered" evidence="2">
    <location>
        <begin position="63"/>
        <end position="91"/>
    </location>
</feature>
<reference evidence="5" key="3">
    <citation type="submission" date="2025-09" db="UniProtKB">
        <authorList>
            <consortium name="Ensembl"/>
        </authorList>
    </citation>
    <scope>IDENTIFICATION</scope>
</reference>
<dbReference type="PROSITE" id="PS50878">
    <property type="entry name" value="RT_POL"/>
    <property type="match status" value="1"/>
</dbReference>
<name>A0AAR2L5M9_PYGNA</name>
<evidence type="ECO:0000259" key="3">
    <source>
        <dbReference type="PROSITE" id="PS50157"/>
    </source>
</evidence>
<dbReference type="PROSITE" id="PS00028">
    <property type="entry name" value="ZINC_FINGER_C2H2_1"/>
    <property type="match status" value="1"/>
</dbReference>
<dbReference type="PANTHER" id="PTHR19446">
    <property type="entry name" value="REVERSE TRANSCRIPTASES"/>
    <property type="match status" value="1"/>
</dbReference>
<keyword evidence="1" id="KW-0479">Metal-binding</keyword>
<dbReference type="Pfam" id="PF00078">
    <property type="entry name" value="RVT_1"/>
    <property type="match status" value="1"/>
</dbReference>
<keyword evidence="1" id="KW-0863">Zinc-finger</keyword>
<evidence type="ECO:0000313" key="6">
    <source>
        <dbReference type="Proteomes" id="UP001501920"/>
    </source>
</evidence>
<sequence>FEWLIEWHTGPARVRPPSGATCAHYGRCAPPRLNTSSTLRHGLHELCSVVLHDILNYIRRAPSDAQGPVRAPTPQRKGTTTPDPTARDDSVGELDHGVIISLPTDTVFCVLCSQYVGTVLRADNHFKSTHGGVEVRYECGVCRKSSRNHHSISCHVPKCRGLDTPSSGGTTPAVQCEACGRSFKSVTAVSTHERHVHPDVRNRKRIQLARMRKGTTRWTEQEVALLNRLVAEGYEAVRSKIRRLCIQAQAPGHEVAADPDPTTRLLSPRQSRAVRTGLRERLIHLAESYVDIPGDAHCHVIREWLRGADQIPTLVETAAQSLLADLGPGKARRRPVHRTVGRRTSSRPSRHTSRRLRLAFRQHQLLYAKDRPALAGWILDGRTAARCLIPLEDIERAFRDKWEQREPYRGLGQFLVSDSRGDECFSRRITSRDILDTLSATRNNTALGPDRIGKRALLNWDPQGLKLERILNTWWFTGVIPQCLKHCRTVLLPKSKDETLLADVHNWRPITIGSSLLKLYSRILAERLAEACPLHERQRGFIRAPGCAENVELLRCIMRRSRADRKEVAVVFVDFAKAFDSVSHEHILDVLPQRQVDDHVIGVIRDMYTNVISRVEDGRGGATPEIPIRVGVKQGDPMSPLLFNLALDPLIRTLNELGKGYHLSGRMLVTLAFADDLALVSDTWNGMKVNLQILDAFCELTGLRVQPSKCYGFLRKPIAGDSFTLNDCQAWTVGGSPLNMIGPDESERYLGIRVNPMKGVTTPELQKQYEDWVRRIGRAPLRAYQKLDILRGYTIPRLIYQADHGELGVLALRALDGTTRKAVKKWLHLPLCTTDGLLFAGLKDGGLGLQKLERMVPSIQVRRLHQLAGSTDELVSALICEDPYIVIKFRKLWKRAGGSEDSLPPLGTVRAELNTAGQESPPPMTQRGRINPCNWRNEELQRWAEQPTQGVGVAGFKGMRVSNGWLGNPIGFNQRQYIAALQLRANVYPTLEFKSRGRDGSVAACRRCSAALESSQHILCLCPSVQKSRIDRHNRVCSTLANAAGAAGWTVHRERSFRLPHGRSIRPDLVLTQGQVVLVADVAVCYERTSDTLAEACSRKKDHYKKYGQVIKATMSAGVVKFFGFPVGARGLWHPGNYELLSEMGLSSRSASRLAARLCRTALVGSTRVLRDFYRVPGWLAGRR</sequence>
<reference evidence="5" key="2">
    <citation type="submission" date="2025-08" db="UniProtKB">
        <authorList>
            <consortium name="Ensembl"/>
        </authorList>
    </citation>
    <scope>IDENTIFICATION</scope>
</reference>
<evidence type="ECO:0000256" key="2">
    <source>
        <dbReference type="SAM" id="MobiDB-lite"/>
    </source>
</evidence>
<evidence type="ECO:0008006" key="7">
    <source>
        <dbReference type="Google" id="ProtNLM"/>
    </source>
</evidence>
<feature type="domain" description="C2H2-type" evidence="3">
    <location>
        <begin position="174"/>
        <end position="202"/>
    </location>
</feature>
<evidence type="ECO:0000259" key="4">
    <source>
        <dbReference type="PROSITE" id="PS50878"/>
    </source>
</evidence>
<dbReference type="GO" id="GO:0008270">
    <property type="term" value="F:zinc ion binding"/>
    <property type="evidence" value="ECO:0007669"/>
    <property type="project" value="UniProtKB-KW"/>
</dbReference>
<dbReference type="Proteomes" id="UP001501920">
    <property type="component" value="Chromosome 29"/>
</dbReference>
<dbReference type="CDD" id="cd01650">
    <property type="entry name" value="RT_nLTR_like"/>
    <property type="match status" value="1"/>
</dbReference>
<protein>
    <recommendedName>
        <fullName evidence="7">Reverse transcriptase domain-containing protein</fullName>
    </recommendedName>
</protein>
<dbReference type="InterPro" id="IPR043502">
    <property type="entry name" value="DNA/RNA_pol_sf"/>
</dbReference>
<dbReference type="SUPFAM" id="SSF56672">
    <property type="entry name" value="DNA/RNA polymerases"/>
    <property type="match status" value="1"/>
</dbReference>
<evidence type="ECO:0000313" key="5">
    <source>
        <dbReference type="Ensembl" id="ENSPNAP00000071913.1"/>
    </source>
</evidence>
<accession>A0AAR2L5M9</accession>
<proteinExistence type="predicted"/>
<dbReference type="SMART" id="SM00355">
    <property type="entry name" value="ZnF_C2H2"/>
    <property type="match status" value="2"/>
</dbReference>
<reference evidence="5 6" key="1">
    <citation type="submission" date="2020-10" db="EMBL/GenBank/DDBJ databases">
        <title>Pygocentrus nattereri (red-bellied piranha) genome, fPygNat1, primary haplotype.</title>
        <authorList>
            <person name="Myers G."/>
            <person name="Meyer A."/>
            <person name="Karagic N."/>
            <person name="Pippel M."/>
            <person name="Winkler S."/>
            <person name="Tracey A."/>
            <person name="Wood J."/>
            <person name="Formenti G."/>
            <person name="Howe K."/>
            <person name="Fedrigo O."/>
            <person name="Jarvis E.D."/>
        </authorList>
    </citation>
    <scope>NUCLEOTIDE SEQUENCE [LARGE SCALE GENOMIC DNA]</scope>
</reference>
<gene>
    <name evidence="5" type="primary">IQUB</name>
</gene>
<dbReference type="InterPro" id="IPR000477">
    <property type="entry name" value="RT_dom"/>
</dbReference>
<keyword evidence="1" id="KW-0862">Zinc</keyword>
<dbReference type="Ensembl" id="ENSPNAT00000071707.1">
    <property type="protein sequence ID" value="ENSPNAP00000071913.1"/>
    <property type="gene ID" value="ENSPNAG00000032083.1"/>
</dbReference>
<evidence type="ECO:0000256" key="1">
    <source>
        <dbReference type="PROSITE-ProRule" id="PRU00042"/>
    </source>
</evidence>
<organism evidence="5 6">
    <name type="scientific">Pygocentrus nattereri</name>
    <name type="common">Red-bellied piranha</name>
    <dbReference type="NCBI Taxonomy" id="42514"/>
    <lineage>
        <taxon>Eukaryota</taxon>
        <taxon>Metazoa</taxon>
        <taxon>Chordata</taxon>
        <taxon>Craniata</taxon>
        <taxon>Vertebrata</taxon>
        <taxon>Euteleostomi</taxon>
        <taxon>Actinopterygii</taxon>
        <taxon>Neopterygii</taxon>
        <taxon>Teleostei</taxon>
        <taxon>Ostariophysi</taxon>
        <taxon>Characiformes</taxon>
        <taxon>Characoidei</taxon>
        <taxon>Pygocentrus</taxon>
    </lineage>
</organism>
<dbReference type="AlphaFoldDB" id="A0AAR2L5M9"/>
<keyword evidence="6" id="KW-1185">Reference proteome</keyword>
<feature type="region of interest" description="Disordered" evidence="2">
    <location>
        <begin position="332"/>
        <end position="353"/>
    </location>
</feature>
<feature type="domain" description="Reverse transcriptase" evidence="4">
    <location>
        <begin position="473"/>
        <end position="754"/>
    </location>
</feature>
<dbReference type="PROSITE" id="PS50157">
    <property type="entry name" value="ZINC_FINGER_C2H2_2"/>
    <property type="match status" value="1"/>
</dbReference>
<dbReference type="InterPro" id="IPR013087">
    <property type="entry name" value="Znf_C2H2_type"/>
</dbReference>
<dbReference type="GeneTree" id="ENSGT00400000024060"/>